<gene>
    <name evidence="1" type="ORF">D791_02376</name>
</gene>
<dbReference type="EMBL" id="AONB01000011">
    <property type="protein sequence ID" value="EXJ10769.1"/>
    <property type="molecule type" value="Genomic_DNA"/>
</dbReference>
<dbReference type="Gene3D" id="1.20.120.740">
    <property type="entry name" value="YgfB uncharacterised protein family UPF0149, PF03695"/>
    <property type="match status" value="1"/>
</dbReference>
<keyword evidence="2" id="KW-1185">Reference proteome</keyword>
<dbReference type="AlphaFoldDB" id="W9UUK2"/>
<dbReference type="SUPFAM" id="SSF101327">
    <property type="entry name" value="YgfB-like"/>
    <property type="match status" value="1"/>
</dbReference>
<dbReference type="PATRIC" id="fig|1229521.3.peg.2407"/>
<dbReference type="InterPro" id="IPR011978">
    <property type="entry name" value="YgfB-like"/>
</dbReference>
<reference evidence="2" key="1">
    <citation type="submission" date="2012-11" db="EMBL/GenBank/DDBJ databases">
        <authorList>
            <person name="Singh A."/>
            <person name="Pinnaka A.K."/>
            <person name="Vaidya B."/>
        </authorList>
    </citation>
    <scope>NUCLEOTIDE SEQUENCE [LARGE SCALE GENOMIC DNA]</scope>
    <source>
        <strain evidence="2">AK23</strain>
    </source>
</reference>
<evidence type="ECO:0008006" key="3">
    <source>
        <dbReference type="Google" id="ProtNLM"/>
    </source>
</evidence>
<dbReference type="STRING" id="1229521.D791_02376"/>
<dbReference type="Pfam" id="PF03695">
    <property type="entry name" value="UPF0149"/>
    <property type="match status" value="1"/>
</dbReference>
<dbReference type="NCBIfam" id="TIGR02292">
    <property type="entry name" value="ygfB_yecA"/>
    <property type="match status" value="1"/>
</dbReference>
<reference evidence="1 2" key="2">
    <citation type="journal article" date="2015" name="Syst. Appl. Microbiol.">
        <title>Nitrincola nitratireducens sp. nov. isolated from a haloalkaline crater lake.</title>
        <authorList>
            <person name="Singh A."/>
            <person name="Vaidya B."/>
            <person name="Tanuku N.R."/>
            <person name="Pinnaka A.K."/>
        </authorList>
    </citation>
    <scope>NUCLEOTIDE SEQUENCE [LARGE SCALE GENOMIC DNA]</scope>
    <source>
        <strain evidence="1 2">AK23</strain>
    </source>
</reference>
<accession>W9UUK2</accession>
<evidence type="ECO:0000313" key="2">
    <source>
        <dbReference type="Proteomes" id="UP000019464"/>
    </source>
</evidence>
<name>W9UUK2_9GAMM</name>
<dbReference type="InterPro" id="IPR036255">
    <property type="entry name" value="YgfB-like_sf"/>
</dbReference>
<dbReference type="Proteomes" id="UP000019464">
    <property type="component" value="Unassembled WGS sequence"/>
</dbReference>
<sequence>MLMGITQMSSATTGLITEAELDQLETFLFSSAVSEDALDLIGTHGLLCAINISPVKIPEQEWLDLLFDTEPQWESNAQKDHILGLLRKLHYTIGNDLYNDQETLLPCELTLDLDDEDEDEDLAELTIWAQSFMEGVFLREEDWFGDDEETVAGLLLPIMVASDLFEDKEVLEIRQDRALSEEMAEQIPELLVDLYLHYHAPEK</sequence>
<proteinExistence type="predicted"/>
<evidence type="ECO:0000313" key="1">
    <source>
        <dbReference type="EMBL" id="EXJ10769.1"/>
    </source>
</evidence>
<organism evidence="1 2">
    <name type="scientific">Nitrincola nitratireducens</name>
    <dbReference type="NCBI Taxonomy" id="1229521"/>
    <lineage>
        <taxon>Bacteria</taxon>
        <taxon>Pseudomonadati</taxon>
        <taxon>Pseudomonadota</taxon>
        <taxon>Gammaproteobacteria</taxon>
        <taxon>Oceanospirillales</taxon>
        <taxon>Oceanospirillaceae</taxon>
        <taxon>Nitrincola</taxon>
    </lineage>
</organism>
<protein>
    <recommendedName>
        <fullName evidence="3">YecA family protein</fullName>
    </recommendedName>
</protein>
<comment type="caution">
    <text evidence="1">The sequence shown here is derived from an EMBL/GenBank/DDBJ whole genome shotgun (WGS) entry which is preliminary data.</text>
</comment>